<keyword evidence="2" id="KW-0812">Transmembrane</keyword>
<dbReference type="RefSeq" id="WP_030532805.1">
    <property type="nucleotide sequence ID" value="NZ_JOIJ01000010.1"/>
</dbReference>
<name>A0A660CFE2_9PSEU</name>
<dbReference type="Proteomes" id="UP000317303">
    <property type="component" value="Unassembled WGS sequence"/>
</dbReference>
<keyword evidence="2" id="KW-1133">Transmembrane helix</keyword>
<keyword evidence="2" id="KW-0472">Membrane</keyword>
<feature type="region of interest" description="Disordered" evidence="1">
    <location>
        <begin position="1"/>
        <end position="45"/>
    </location>
</feature>
<evidence type="ECO:0000256" key="2">
    <source>
        <dbReference type="SAM" id="Phobius"/>
    </source>
</evidence>
<proteinExistence type="predicted"/>
<feature type="compositionally biased region" description="Basic and acidic residues" evidence="1">
    <location>
        <begin position="28"/>
        <end position="40"/>
    </location>
</feature>
<gene>
    <name evidence="3" type="ORF">JD82_04175</name>
</gene>
<feature type="region of interest" description="Disordered" evidence="1">
    <location>
        <begin position="61"/>
        <end position="91"/>
    </location>
</feature>
<evidence type="ECO:0000256" key="1">
    <source>
        <dbReference type="SAM" id="MobiDB-lite"/>
    </source>
</evidence>
<keyword evidence="4" id="KW-1185">Reference proteome</keyword>
<dbReference type="AlphaFoldDB" id="A0A660CFE2"/>
<accession>A0A660CFE2</accession>
<organism evidence="3 4">
    <name type="scientific">Prauserella rugosa</name>
    <dbReference type="NCBI Taxonomy" id="43354"/>
    <lineage>
        <taxon>Bacteria</taxon>
        <taxon>Bacillati</taxon>
        <taxon>Actinomycetota</taxon>
        <taxon>Actinomycetes</taxon>
        <taxon>Pseudonocardiales</taxon>
        <taxon>Pseudonocardiaceae</taxon>
        <taxon>Prauserella</taxon>
    </lineage>
</organism>
<protein>
    <submittedName>
        <fullName evidence="3">Uncharacterized protein</fullName>
    </submittedName>
</protein>
<feature type="transmembrane region" description="Helical" evidence="2">
    <location>
        <begin position="98"/>
        <end position="118"/>
    </location>
</feature>
<dbReference type="EMBL" id="VLJV01000001">
    <property type="protein sequence ID" value="TWH22298.1"/>
    <property type="molecule type" value="Genomic_DNA"/>
</dbReference>
<feature type="compositionally biased region" description="Acidic residues" evidence="1">
    <location>
        <begin position="12"/>
        <end position="27"/>
    </location>
</feature>
<evidence type="ECO:0000313" key="3">
    <source>
        <dbReference type="EMBL" id="TWH22298.1"/>
    </source>
</evidence>
<evidence type="ECO:0000313" key="4">
    <source>
        <dbReference type="Proteomes" id="UP000317303"/>
    </source>
</evidence>
<sequence>MHERRHASDECVAVEDAVDQERLDDDGNVDRDPIVGRDLADDLGDDLIDDLTDDTLLREALSQPGRYLPPPSVQASRDPEPAGPEPEPEHPLARRAKLAALVLAAAMVIASIIVAAVVTGDGGVTGQGDTDAESLRSAPGTQSVSFFTVTQPF</sequence>
<reference evidence="3 4" key="1">
    <citation type="submission" date="2019-07" db="EMBL/GenBank/DDBJ databases">
        <title>R&amp;d 2014.</title>
        <authorList>
            <person name="Klenk H.-P."/>
        </authorList>
    </citation>
    <scope>NUCLEOTIDE SEQUENCE [LARGE SCALE GENOMIC DNA]</scope>
    <source>
        <strain evidence="3 4">DSM 43194</strain>
    </source>
</reference>
<dbReference type="OrthoDB" id="10015412at2"/>
<comment type="caution">
    <text evidence="3">The sequence shown here is derived from an EMBL/GenBank/DDBJ whole genome shotgun (WGS) entry which is preliminary data.</text>
</comment>